<dbReference type="OMA" id="MAKSCEN"/>
<reference evidence="5 6" key="1">
    <citation type="journal article" date="2012" name="Nat. Biotechnol.">
        <title>Draft genome sequence of pigeonpea (Cajanus cajan), an orphan legume crop of resource-poor farmers.</title>
        <authorList>
            <person name="Varshney R.K."/>
            <person name="Chen W."/>
            <person name="Li Y."/>
            <person name="Bharti A.K."/>
            <person name="Saxena R.K."/>
            <person name="Schlueter J.A."/>
            <person name="Donoghue M.T."/>
            <person name="Azam S."/>
            <person name="Fan G."/>
            <person name="Whaley A.M."/>
            <person name="Farmer A.D."/>
            <person name="Sheridan J."/>
            <person name="Iwata A."/>
            <person name="Tuteja R."/>
            <person name="Penmetsa R.V."/>
            <person name="Wu W."/>
            <person name="Upadhyaya H.D."/>
            <person name="Yang S.P."/>
            <person name="Shah T."/>
            <person name="Saxena K.B."/>
            <person name="Michael T."/>
            <person name="McCombie W.R."/>
            <person name="Yang B."/>
            <person name="Zhang G."/>
            <person name="Yang H."/>
            <person name="Wang J."/>
            <person name="Spillane C."/>
            <person name="Cook D.R."/>
            <person name="May G.D."/>
            <person name="Xu X."/>
            <person name="Jackson S.A."/>
        </authorList>
    </citation>
    <scope>NUCLEOTIDE SEQUENCE [LARGE SCALE GENOMIC DNA]</scope>
    <source>
        <strain evidence="6">cv. Asha</strain>
    </source>
</reference>
<evidence type="ECO:0000256" key="4">
    <source>
        <dbReference type="ARBA" id="ARBA00023002"/>
    </source>
</evidence>
<evidence type="ECO:0000256" key="1">
    <source>
        <dbReference type="ARBA" id="ARBA00008072"/>
    </source>
</evidence>
<keyword evidence="6" id="KW-1185">Reference proteome</keyword>
<proteinExistence type="inferred from homology"/>
<dbReference type="STRING" id="3821.A0A151TH29"/>
<dbReference type="Proteomes" id="UP000075243">
    <property type="component" value="Chromosome 6"/>
</dbReference>
<dbReference type="InterPro" id="IPR047109">
    <property type="entry name" value="CAD-like"/>
</dbReference>
<dbReference type="InterPro" id="IPR011032">
    <property type="entry name" value="GroES-like_sf"/>
</dbReference>
<comment type="similarity">
    <text evidence="1">Belongs to the zinc-containing alcohol dehydrogenase family.</text>
</comment>
<gene>
    <name evidence="5" type="ORF">KK1_012655</name>
</gene>
<organism evidence="5 6">
    <name type="scientific">Cajanus cajan</name>
    <name type="common">Pigeon pea</name>
    <name type="synonym">Cajanus indicus</name>
    <dbReference type="NCBI Taxonomy" id="3821"/>
    <lineage>
        <taxon>Eukaryota</taxon>
        <taxon>Viridiplantae</taxon>
        <taxon>Streptophyta</taxon>
        <taxon>Embryophyta</taxon>
        <taxon>Tracheophyta</taxon>
        <taxon>Spermatophyta</taxon>
        <taxon>Magnoliopsida</taxon>
        <taxon>eudicotyledons</taxon>
        <taxon>Gunneridae</taxon>
        <taxon>Pentapetalae</taxon>
        <taxon>rosids</taxon>
        <taxon>fabids</taxon>
        <taxon>Fabales</taxon>
        <taxon>Fabaceae</taxon>
        <taxon>Papilionoideae</taxon>
        <taxon>50 kb inversion clade</taxon>
        <taxon>NPAAA clade</taxon>
        <taxon>indigoferoid/millettioid clade</taxon>
        <taxon>Phaseoleae</taxon>
        <taxon>Cajanus</taxon>
    </lineage>
</organism>
<dbReference type="EMBL" id="CM003608">
    <property type="protein sequence ID" value="KYP66364.1"/>
    <property type="molecule type" value="Genomic_DNA"/>
</dbReference>
<dbReference type="Gramene" id="C.cajan_12281.t">
    <property type="protein sequence ID" value="C.cajan_12281.t"/>
    <property type="gene ID" value="C.cajan_12281"/>
</dbReference>
<protein>
    <submittedName>
        <fullName evidence="5">Mannitol dehydrogenase</fullName>
    </submittedName>
</protein>
<dbReference type="SUPFAM" id="SSF50129">
    <property type="entry name" value="GroES-like"/>
    <property type="match status" value="1"/>
</dbReference>
<dbReference type="GO" id="GO:0046872">
    <property type="term" value="F:metal ion binding"/>
    <property type="evidence" value="ECO:0007669"/>
    <property type="project" value="UniProtKB-KW"/>
</dbReference>
<keyword evidence="2" id="KW-0479">Metal-binding</keyword>
<evidence type="ECO:0000256" key="3">
    <source>
        <dbReference type="ARBA" id="ARBA00022833"/>
    </source>
</evidence>
<dbReference type="GO" id="GO:0016616">
    <property type="term" value="F:oxidoreductase activity, acting on the CH-OH group of donors, NAD or NADP as acceptor"/>
    <property type="evidence" value="ECO:0007669"/>
    <property type="project" value="InterPro"/>
</dbReference>
<name>A0A151TH29_CAJCA</name>
<sequence length="86" mass="9700">MSNVLAREENEKVATFGWAARGASGILSPFHFTRRENGDNDITLHILYSGICHSDLHMVKNDFGLSIYPMVPGYYFILSSFDPNVF</sequence>
<accession>A0A151TH29</accession>
<dbReference type="AlphaFoldDB" id="A0A151TH29"/>
<keyword evidence="4" id="KW-0560">Oxidoreductase</keyword>
<evidence type="ECO:0000256" key="2">
    <source>
        <dbReference type="ARBA" id="ARBA00022723"/>
    </source>
</evidence>
<keyword evidence="3" id="KW-0862">Zinc</keyword>
<dbReference type="Gene3D" id="3.90.180.10">
    <property type="entry name" value="Medium-chain alcohol dehydrogenases, catalytic domain"/>
    <property type="match status" value="1"/>
</dbReference>
<evidence type="ECO:0000313" key="6">
    <source>
        <dbReference type="Proteomes" id="UP000075243"/>
    </source>
</evidence>
<dbReference type="PANTHER" id="PTHR42683">
    <property type="entry name" value="ALDEHYDE REDUCTASE"/>
    <property type="match status" value="1"/>
</dbReference>
<evidence type="ECO:0000313" key="5">
    <source>
        <dbReference type="EMBL" id="KYP66364.1"/>
    </source>
</evidence>